<gene>
    <name evidence="1" type="ORF">OXD698_LOCUS45427</name>
</gene>
<dbReference type="SUPFAM" id="SSF101912">
    <property type="entry name" value="Sema domain"/>
    <property type="match status" value="1"/>
</dbReference>
<evidence type="ECO:0000313" key="1">
    <source>
        <dbReference type="EMBL" id="CAF4287895.1"/>
    </source>
</evidence>
<accession>A0A820H585</accession>
<dbReference type="Proteomes" id="UP000663844">
    <property type="component" value="Unassembled WGS sequence"/>
</dbReference>
<sequence>FILNKQFYDVFTAPSKHNNRRTSIINSEINELILNCNQSITSTIDRDMVESEKQFLPYLLNPLLIETMSTYTFTAINVVQYDINRYCLIIGTSNGRLLTAFTDQTFQTHVYEELILPNNMHYSVKSITYKKV</sequence>
<comment type="caution">
    <text evidence="1">The sequence shown here is derived from an EMBL/GenBank/DDBJ whole genome shotgun (WGS) entry which is preliminary data.</text>
</comment>
<feature type="non-terminal residue" evidence="1">
    <location>
        <position position="1"/>
    </location>
</feature>
<dbReference type="InterPro" id="IPR036352">
    <property type="entry name" value="Semap_dom_sf"/>
</dbReference>
<dbReference type="EMBL" id="CAJOAZ010015031">
    <property type="protein sequence ID" value="CAF4287895.1"/>
    <property type="molecule type" value="Genomic_DNA"/>
</dbReference>
<protein>
    <submittedName>
        <fullName evidence="1">Uncharacterized protein</fullName>
    </submittedName>
</protein>
<evidence type="ECO:0000313" key="2">
    <source>
        <dbReference type="Proteomes" id="UP000663844"/>
    </source>
</evidence>
<proteinExistence type="predicted"/>
<feature type="non-terminal residue" evidence="1">
    <location>
        <position position="132"/>
    </location>
</feature>
<reference evidence="1" key="1">
    <citation type="submission" date="2021-02" db="EMBL/GenBank/DDBJ databases">
        <authorList>
            <person name="Nowell W R."/>
        </authorList>
    </citation>
    <scope>NUCLEOTIDE SEQUENCE</scope>
</reference>
<dbReference type="AlphaFoldDB" id="A0A820H585"/>
<organism evidence="1 2">
    <name type="scientific">Adineta steineri</name>
    <dbReference type="NCBI Taxonomy" id="433720"/>
    <lineage>
        <taxon>Eukaryota</taxon>
        <taxon>Metazoa</taxon>
        <taxon>Spiralia</taxon>
        <taxon>Gnathifera</taxon>
        <taxon>Rotifera</taxon>
        <taxon>Eurotatoria</taxon>
        <taxon>Bdelloidea</taxon>
        <taxon>Adinetida</taxon>
        <taxon>Adinetidae</taxon>
        <taxon>Adineta</taxon>
    </lineage>
</organism>
<name>A0A820H585_9BILA</name>
<dbReference type="InterPro" id="IPR015943">
    <property type="entry name" value="WD40/YVTN_repeat-like_dom_sf"/>
</dbReference>
<dbReference type="Gene3D" id="2.130.10.10">
    <property type="entry name" value="YVTN repeat-like/Quinoprotein amine dehydrogenase"/>
    <property type="match status" value="1"/>
</dbReference>